<feature type="compositionally biased region" description="Low complexity" evidence="1">
    <location>
        <begin position="406"/>
        <end position="448"/>
    </location>
</feature>
<dbReference type="RefSeq" id="XP_020074438.1">
    <property type="nucleotide sequence ID" value="XM_020223110.1"/>
</dbReference>
<dbReference type="EMBL" id="KV454544">
    <property type="protein sequence ID" value="ODV65371.1"/>
    <property type="molecule type" value="Genomic_DNA"/>
</dbReference>
<gene>
    <name evidence="2" type="ORF">HYPBUDRAFT_224796</name>
</gene>
<feature type="region of interest" description="Disordered" evidence="1">
    <location>
        <begin position="232"/>
        <end position="290"/>
    </location>
</feature>
<feature type="compositionally biased region" description="Polar residues" evidence="1">
    <location>
        <begin position="251"/>
        <end position="275"/>
    </location>
</feature>
<name>A0A1E4RDP7_9ASCO</name>
<evidence type="ECO:0000256" key="1">
    <source>
        <dbReference type="SAM" id="MobiDB-lite"/>
    </source>
</evidence>
<accession>A0A1E4RDP7</accession>
<protein>
    <submittedName>
        <fullName evidence="2">Uncharacterized protein</fullName>
    </submittedName>
</protein>
<sequence>MKKDGSLKQRLTSLDIPMTRPANLFDMDLSNALDSFQPGNIEKEDMPNVLPIFNRQTDKFEKLMKKKRPSSMPVYPSTALRLASVPALHKELPQLPTKIGSADNLATNPRSVSMYLNLHSLKSCDDDFITPLAQTFNKPKHIIVDDDTDSLFSDNFLNYLTNASTVSNQKPNDNYNYDDFLQNYLSSEESMTHQADNEIPAPVADFEVDHPRGSSDDLYSFVDSLFGSDNSSEEYNTPYISPEFKDKSHFSPPQNTNKSKSSASLVLPDWSQTLPKTRGRNDNHSMASKTKSMYSTASAGNVSLHDAKQEVKEIVRQRPFSFCLDSGKDYENSRYYIPKSNNLHPYNNHSKRSFTSLPKVPEAKYELKSDPPVNKQAANLFLKLNETPYPVSSKRYSSLPVPPKPVQLQPQSKPVQLQPQSKPVQLQPQSKPVQLQLQSKPVQHKPTSTAPPTPSKDIKFSKSHHTKHSSISDDYDKQEQVIRKVSDFFKNHAVRHKRVVSEKSLPDPPNTDRQNRFIRH</sequence>
<organism evidence="2 3">
    <name type="scientific">Hyphopichia burtonii NRRL Y-1933</name>
    <dbReference type="NCBI Taxonomy" id="984485"/>
    <lineage>
        <taxon>Eukaryota</taxon>
        <taxon>Fungi</taxon>
        <taxon>Dikarya</taxon>
        <taxon>Ascomycota</taxon>
        <taxon>Saccharomycotina</taxon>
        <taxon>Pichiomycetes</taxon>
        <taxon>Debaryomycetaceae</taxon>
        <taxon>Hyphopichia</taxon>
    </lineage>
</organism>
<dbReference type="Proteomes" id="UP000095085">
    <property type="component" value="Unassembled WGS sequence"/>
</dbReference>
<feature type="region of interest" description="Disordered" evidence="1">
    <location>
        <begin position="392"/>
        <end position="475"/>
    </location>
</feature>
<proteinExistence type="predicted"/>
<dbReference type="OrthoDB" id="4024635at2759"/>
<reference evidence="3" key="1">
    <citation type="submission" date="2016-05" db="EMBL/GenBank/DDBJ databases">
        <title>Comparative genomics of biotechnologically important yeasts.</title>
        <authorList>
            <consortium name="DOE Joint Genome Institute"/>
            <person name="Riley R."/>
            <person name="Haridas S."/>
            <person name="Wolfe K.H."/>
            <person name="Lopes M.R."/>
            <person name="Hittinger C.T."/>
            <person name="Goker M."/>
            <person name="Salamov A."/>
            <person name="Wisecaver J."/>
            <person name="Long T.M."/>
            <person name="Aerts A.L."/>
            <person name="Barry K."/>
            <person name="Choi C."/>
            <person name="Clum A."/>
            <person name="Coughlan A.Y."/>
            <person name="Deshpande S."/>
            <person name="Douglass A.P."/>
            <person name="Hanson S.J."/>
            <person name="Klenk H.-P."/>
            <person name="Labutti K."/>
            <person name="Lapidus A."/>
            <person name="Lindquist E."/>
            <person name="Lipzen A."/>
            <person name="Meier-Kolthoff J.P."/>
            <person name="Ohm R.A."/>
            <person name="Otillar R.P."/>
            <person name="Pangilinan J."/>
            <person name="Peng Y."/>
            <person name="Rokas A."/>
            <person name="Rosa C.A."/>
            <person name="Scheuner C."/>
            <person name="Sibirny A.A."/>
            <person name="Slot J.C."/>
            <person name="Stielow J.B."/>
            <person name="Sun H."/>
            <person name="Kurtzman C.P."/>
            <person name="Blackwell M."/>
            <person name="Grigoriev I.V."/>
            <person name="Jeffries T.W."/>
        </authorList>
    </citation>
    <scope>NUCLEOTIDE SEQUENCE [LARGE SCALE GENOMIC DNA]</scope>
    <source>
        <strain evidence="3">NRRL Y-1933</strain>
    </source>
</reference>
<dbReference type="GeneID" id="30997659"/>
<feature type="region of interest" description="Disordered" evidence="1">
    <location>
        <begin position="497"/>
        <end position="520"/>
    </location>
</feature>
<evidence type="ECO:0000313" key="2">
    <source>
        <dbReference type="EMBL" id="ODV65371.1"/>
    </source>
</evidence>
<keyword evidence="3" id="KW-1185">Reference proteome</keyword>
<dbReference type="AlphaFoldDB" id="A0A1E4RDP7"/>
<evidence type="ECO:0000313" key="3">
    <source>
        <dbReference type="Proteomes" id="UP000095085"/>
    </source>
</evidence>